<proteinExistence type="predicted"/>
<keyword evidence="1" id="KW-0732">Signal</keyword>
<evidence type="ECO:0000256" key="1">
    <source>
        <dbReference type="SAM" id="SignalP"/>
    </source>
</evidence>
<dbReference type="Proteomes" id="UP001597361">
    <property type="component" value="Unassembled WGS sequence"/>
</dbReference>
<keyword evidence="3" id="KW-1185">Reference proteome</keyword>
<evidence type="ECO:0000313" key="2">
    <source>
        <dbReference type="EMBL" id="MFD2034958.1"/>
    </source>
</evidence>
<dbReference type="EMBL" id="JBHUHR010000025">
    <property type="protein sequence ID" value="MFD2034958.1"/>
    <property type="molecule type" value="Genomic_DNA"/>
</dbReference>
<comment type="caution">
    <text evidence="2">The sequence shown here is derived from an EMBL/GenBank/DDBJ whole genome shotgun (WGS) entry which is preliminary data.</text>
</comment>
<protein>
    <submittedName>
        <fullName evidence="2">Uncharacterized protein</fullName>
    </submittedName>
</protein>
<organism evidence="2 3">
    <name type="scientific">Belliella marina</name>
    <dbReference type="NCBI Taxonomy" id="1644146"/>
    <lineage>
        <taxon>Bacteria</taxon>
        <taxon>Pseudomonadati</taxon>
        <taxon>Bacteroidota</taxon>
        <taxon>Cytophagia</taxon>
        <taxon>Cytophagales</taxon>
        <taxon>Cyclobacteriaceae</taxon>
        <taxon>Belliella</taxon>
    </lineage>
</organism>
<name>A0ABW4VLY3_9BACT</name>
<feature type="signal peptide" evidence="1">
    <location>
        <begin position="1"/>
        <end position="23"/>
    </location>
</feature>
<accession>A0ABW4VLY3</accession>
<dbReference type="RefSeq" id="WP_376885570.1">
    <property type="nucleotide sequence ID" value="NZ_JBHUHR010000025.1"/>
</dbReference>
<gene>
    <name evidence="2" type="ORF">ACFSKL_09160</name>
</gene>
<evidence type="ECO:0000313" key="3">
    <source>
        <dbReference type="Proteomes" id="UP001597361"/>
    </source>
</evidence>
<feature type="chain" id="PRO_5046636878" evidence="1">
    <location>
        <begin position="24"/>
        <end position="89"/>
    </location>
</feature>
<sequence>MKNYIENLIKASLVMLAVVAAFAFTTPSTQMGFAPIFDDEDPPTVVGWIDASTLQIGVDYVCNPETIPCLYEEKDLNSDVVSFGEFVLL</sequence>
<reference evidence="3" key="1">
    <citation type="journal article" date="2019" name="Int. J. Syst. Evol. Microbiol.">
        <title>The Global Catalogue of Microorganisms (GCM) 10K type strain sequencing project: providing services to taxonomists for standard genome sequencing and annotation.</title>
        <authorList>
            <consortium name="The Broad Institute Genomics Platform"/>
            <consortium name="The Broad Institute Genome Sequencing Center for Infectious Disease"/>
            <person name="Wu L."/>
            <person name="Ma J."/>
        </authorList>
    </citation>
    <scope>NUCLEOTIDE SEQUENCE [LARGE SCALE GENOMIC DNA]</scope>
    <source>
        <strain evidence="3">CGMCC 1.15180</strain>
    </source>
</reference>